<reference evidence="4 6" key="2">
    <citation type="journal article" date="2013" name="Nature">
        <title>Insights into bilaterian evolution from three spiralian genomes.</title>
        <authorList>
            <person name="Simakov O."/>
            <person name="Marletaz F."/>
            <person name="Cho S.J."/>
            <person name="Edsinger-Gonzales E."/>
            <person name="Havlak P."/>
            <person name="Hellsten U."/>
            <person name="Kuo D.H."/>
            <person name="Larsson T."/>
            <person name="Lv J."/>
            <person name="Arendt D."/>
            <person name="Savage R."/>
            <person name="Osoegawa K."/>
            <person name="de Jong P."/>
            <person name="Grimwood J."/>
            <person name="Chapman J.A."/>
            <person name="Shapiro H."/>
            <person name="Aerts A."/>
            <person name="Otillar R.P."/>
            <person name="Terry A.Y."/>
            <person name="Boore J.L."/>
            <person name="Grigoriev I.V."/>
            <person name="Lindberg D.R."/>
            <person name="Seaver E.C."/>
            <person name="Weisblat D.A."/>
            <person name="Putnam N.H."/>
            <person name="Rokhsar D.S."/>
        </authorList>
    </citation>
    <scope>NUCLEOTIDE SEQUENCE</scope>
    <source>
        <strain evidence="4 6">I ESC-2004</strain>
    </source>
</reference>
<evidence type="ECO:0000313" key="5">
    <source>
        <dbReference type="EnsemblMetazoa" id="CapteP190708"/>
    </source>
</evidence>
<comment type="similarity">
    <text evidence="1">Belongs to the universal ribosomal protein uL1 family.</text>
</comment>
<accession>R7TS36</accession>
<dbReference type="GO" id="GO:0005840">
    <property type="term" value="C:ribosome"/>
    <property type="evidence" value="ECO:0007669"/>
    <property type="project" value="UniProtKB-KW"/>
</dbReference>
<evidence type="ECO:0008006" key="7">
    <source>
        <dbReference type="Google" id="ProtNLM"/>
    </source>
</evidence>
<dbReference type="InterPro" id="IPR028364">
    <property type="entry name" value="Ribosomal_uL1/biogenesis"/>
</dbReference>
<keyword evidence="6" id="KW-1185">Reference proteome</keyword>
<dbReference type="InterPro" id="IPR016095">
    <property type="entry name" value="Ribosomal_uL1_3-a/b-sand"/>
</dbReference>
<dbReference type="Proteomes" id="UP000014760">
    <property type="component" value="Unassembled WGS sequence"/>
</dbReference>
<keyword evidence="2" id="KW-0689">Ribosomal protein</keyword>
<dbReference type="HOGENOM" id="CLU_763420_0_0_1"/>
<keyword evidence="3" id="KW-0687">Ribonucleoprotein</keyword>
<dbReference type="EnsemblMetazoa" id="CapteT190708">
    <property type="protein sequence ID" value="CapteP190708"/>
    <property type="gene ID" value="CapteG190708"/>
</dbReference>
<evidence type="ECO:0000313" key="4">
    <source>
        <dbReference type="EMBL" id="ELT96464.1"/>
    </source>
</evidence>
<dbReference type="EMBL" id="KB308811">
    <property type="protein sequence ID" value="ELT96464.1"/>
    <property type="molecule type" value="Genomic_DNA"/>
</dbReference>
<dbReference type="OrthoDB" id="1747252at2759"/>
<dbReference type="InterPro" id="IPR023674">
    <property type="entry name" value="Ribosomal_uL1-like"/>
</dbReference>
<evidence type="ECO:0000256" key="2">
    <source>
        <dbReference type="ARBA" id="ARBA00022980"/>
    </source>
</evidence>
<dbReference type="PANTHER" id="PTHR36427">
    <property type="entry name" value="54S RIBOSOMAL PROTEIN L1, MITOCHONDRIAL"/>
    <property type="match status" value="1"/>
</dbReference>
<evidence type="ECO:0000256" key="1">
    <source>
        <dbReference type="ARBA" id="ARBA00010531"/>
    </source>
</evidence>
<dbReference type="PANTHER" id="PTHR36427:SF3">
    <property type="entry name" value="LARGE RIBOSOMAL SUBUNIT PROTEIN UL1M"/>
    <property type="match status" value="1"/>
</dbReference>
<dbReference type="AlphaFoldDB" id="R7TS36"/>
<reference evidence="6" key="1">
    <citation type="submission" date="2012-12" db="EMBL/GenBank/DDBJ databases">
        <authorList>
            <person name="Hellsten U."/>
            <person name="Grimwood J."/>
            <person name="Chapman J.A."/>
            <person name="Shapiro H."/>
            <person name="Aerts A."/>
            <person name="Otillar R.P."/>
            <person name="Terry A.Y."/>
            <person name="Boore J.L."/>
            <person name="Simakov O."/>
            <person name="Marletaz F."/>
            <person name="Cho S.-J."/>
            <person name="Edsinger-Gonzales E."/>
            <person name="Havlak P."/>
            <person name="Kuo D.-H."/>
            <person name="Larsson T."/>
            <person name="Lv J."/>
            <person name="Arendt D."/>
            <person name="Savage R."/>
            <person name="Osoegawa K."/>
            <person name="de Jong P."/>
            <person name="Lindberg D.R."/>
            <person name="Seaver E.C."/>
            <person name="Weisblat D.A."/>
            <person name="Putnam N.H."/>
            <person name="Grigoriev I.V."/>
            <person name="Rokhsar D.S."/>
        </authorList>
    </citation>
    <scope>NUCLEOTIDE SEQUENCE</scope>
    <source>
        <strain evidence="6">I ESC-2004</strain>
    </source>
</reference>
<dbReference type="STRING" id="283909.R7TS36"/>
<dbReference type="Pfam" id="PF00687">
    <property type="entry name" value="Ribosomal_L1"/>
    <property type="match status" value="1"/>
</dbReference>
<reference evidence="5" key="3">
    <citation type="submission" date="2015-06" db="UniProtKB">
        <authorList>
            <consortium name="EnsemblMetazoa"/>
        </authorList>
    </citation>
    <scope>IDENTIFICATION</scope>
</reference>
<evidence type="ECO:0000256" key="3">
    <source>
        <dbReference type="ARBA" id="ARBA00023274"/>
    </source>
</evidence>
<dbReference type="EMBL" id="AMQN01011291">
    <property type="status" value="NOT_ANNOTATED_CDS"/>
    <property type="molecule type" value="Genomic_DNA"/>
</dbReference>
<evidence type="ECO:0000313" key="6">
    <source>
        <dbReference type="Proteomes" id="UP000014760"/>
    </source>
</evidence>
<protein>
    <recommendedName>
        <fullName evidence="7">Ribosomal protein L1</fullName>
    </recommendedName>
</protein>
<dbReference type="OMA" id="MWDKSSA"/>
<dbReference type="GO" id="GO:1990904">
    <property type="term" value="C:ribonucleoprotein complex"/>
    <property type="evidence" value="ECO:0007669"/>
    <property type="project" value="UniProtKB-KW"/>
</dbReference>
<dbReference type="Gene3D" id="3.30.190.20">
    <property type="match status" value="1"/>
</dbReference>
<dbReference type="SUPFAM" id="SSF56808">
    <property type="entry name" value="Ribosomal protein L1"/>
    <property type="match status" value="1"/>
</dbReference>
<dbReference type="FunCoup" id="R7TS36">
    <property type="interactions" value="953"/>
</dbReference>
<name>R7TS36_CAPTE</name>
<dbReference type="Gene3D" id="3.40.50.790">
    <property type="match status" value="1"/>
</dbReference>
<proteinExistence type="inferred from homology"/>
<sequence>MAAPLQNVFRTLCRSHAVRSAVQRSTGAGVISGHQMTQVRFKGKGRYKMATDLVSSREQRIKRTKRVQELQEIIDKESDAELMARVPADDVWIRAYYPDPRLSFPDAVNQLRQFACPEMLDNMDGTIQLHLTLNVSTKKKTKFMGNFIKTMLLPHKFGKEIEKRVVAFCKTPEDIQKAKEAKAAYVGGLDLMRAFEVWAGISSCRWICSCENRFQIEKGEIHHEDYDIVVSTMDMIDDITPLKKLLKDLFPNSKKGSVGFDIEELVTKYVEGKTFESTRDENNVGHVTMDVGLLSMSDEQLIANFQAYISEMNRHRTPPSGPFITKAFLTCAPSADRVILAASETIVKEKSEEVETQQEAVAA</sequence>
<organism evidence="4">
    <name type="scientific">Capitella teleta</name>
    <name type="common">Polychaete worm</name>
    <dbReference type="NCBI Taxonomy" id="283909"/>
    <lineage>
        <taxon>Eukaryota</taxon>
        <taxon>Metazoa</taxon>
        <taxon>Spiralia</taxon>
        <taxon>Lophotrochozoa</taxon>
        <taxon>Annelida</taxon>
        <taxon>Polychaeta</taxon>
        <taxon>Sedentaria</taxon>
        <taxon>Scolecida</taxon>
        <taxon>Capitellidae</taxon>
        <taxon>Capitella</taxon>
    </lineage>
</organism>
<gene>
    <name evidence="4" type="ORF">CAPTEDRAFT_190708</name>
</gene>